<dbReference type="CDD" id="cd06580">
    <property type="entry name" value="TM_PBP1_transp_TpRbsC_like"/>
    <property type="match status" value="1"/>
</dbReference>
<dbReference type="EMBL" id="DXBU01000017">
    <property type="protein sequence ID" value="HIZ21437.1"/>
    <property type="molecule type" value="Genomic_DNA"/>
</dbReference>
<dbReference type="GO" id="GO:0005886">
    <property type="term" value="C:plasma membrane"/>
    <property type="evidence" value="ECO:0007669"/>
    <property type="project" value="UniProtKB-SubCell"/>
</dbReference>
<feature type="transmembrane region" description="Helical" evidence="6">
    <location>
        <begin position="108"/>
        <end position="128"/>
    </location>
</feature>
<feature type="transmembrane region" description="Helical" evidence="6">
    <location>
        <begin position="186"/>
        <end position="205"/>
    </location>
</feature>
<organism evidence="7 8">
    <name type="scientific">Candidatus Blautia faecigallinarum</name>
    <dbReference type="NCBI Taxonomy" id="2838488"/>
    <lineage>
        <taxon>Bacteria</taxon>
        <taxon>Bacillati</taxon>
        <taxon>Bacillota</taxon>
        <taxon>Clostridia</taxon>
        <taxon>Lachnospirales</taxon>
        <taxon>Lachnospiraceae</taxon>
        <taxon>Blautia</taxon>
    </lineage>
</organism>
<feature type="transmembrane region" description="Helical" evidence="6">
    <location>
        <begin position="85"/>
        <end position="102"/>
    </location>
</feature>
<evidence type="ECO:0000256" key="3">
    <source>
        <dbReference type="ARBA" id="ARBA00022692"/>
    </source>
</evidence>
<comment type="caution">
    <text evidence="7">The sequence shown here is derived from an EMBL/GenBank/DDBJ whole genome shotgun (WGS) entry which is preliminary data.</text>
</comment>
<protein>
    <submittedName>
        <fullName evidence="7">ABC transporter permease</fullName>
    </submittedName>
</protein>
<gene>
    <name evidence="7" type="ORF">IAA21_01385</name>
</gene>
<feature type="transmembrane region" description="Helical" evidence="6">
    <location>
        <begin position="137"/>
        <end position="155"/>
    </location>
</feature>
<feature type="transmembrane region" description="Helical" evidence="6">
    <location>
        <begin position="226"/>
        <end position="249"/>
    </location>
</feature>
<evidence type="ECO:0000256" key="2">
    <source>
        <dbReference type="ARBA" id="ARBA00022475"/>
    </source>
</evidence>
<feature type="transmembrane region" description="Helical" evidence="6">
    <location>
        <begin position="310"/>
        <end position="332"/>
    </location>
</feature>
<feature type="transmembrane region" description="Helical" evidence="6">
    <location>
        <begin position="261"/>
        <end position="280"/>
    </location>
</feature>
<dbReference type="PANTHER" id="PTHR47089">
    <property type="entry name" value="ABC TRANSPORTER, PERMEASE PROTEIN"/>
    <property type="match status" value="1"/>
</dbReference>
<evidence type="ECO:0000256" key="4">
    <source>
        <dbReference type="ARBA" id="ARBA00022989"/>
    </source>
</evidence>
<dbReference type="Pfam" id="PF02653">
    <property type="entry name" value="BPD_transp_2"/>
    <property type="match status" value="1"/>
</dbReference>
<evidence type="ECO:0000313" key="8">
    <source>
        <dbReference type="Proteomes" id="UP000824041"/>
    </source>
</evidence>
<accession>A0A9D2IT39</accession>
<dbReference type="AlphaFoldDB" id="A0A9D2IT39"/>
<sequence>MSSAKRFEILRTVFAVVVALAISFVIIFLVSEQPLEAIKQLLTGPLTSKRNFGNVLESMIPLIFTGTGVCIMFSANQINLASEGAFHIGGLIATCVAINMTARFVSPVTAMICAGLAGALFTAIPAIMKITTSAPELVSSLMINYIALYFGNYMLNNVIGDPRASAASYVLSDASKLPVWLSRTRVHVGFFIAIGVAVLGYIFLYRTKMGYELRLTGENGEFAKYSGINIIKVIMVSQLLGGFVAGLGGGVEMLSPIYQRFTWTALLGYGWDAIVICTLAKKNPLYTPFAALFLAYLRTGASIMSRRTDVTLEIVQITQGIIIMLVVAEQFLSKYKHKMIAKEAKAALKEEEVA</sequence>
<reference evidence="7" key="1">
    <citation type="journal article" date="2021" name="PeerJ">
        <title>Extensive microbial diversity within the chicken gut microbiome revealed by metagenomics and culture.</title>
        <authorList>
            <person name="Gilroy R."/>
            <person name="Ravi A."/>
            <person name="Getino M."/>
            <person name="Pursley I."/>
            <person name="Horton D.L."/>
            <person name="Alikhan N.F."/>
            <person name="Baker D."/>
            <person name="Gharbi K."/>
            <person name="Hall N."/>
            <person name="Watson M."/>
            <person name="Adriaenssens E.M."/>
            <person name="Foster-Nyarko E."/>
            <person name="Jarju S."/>
            <person name="Secka A."/>
            <person name="Antonio M."/>
            <person name="Oren A."/>
            <person name="Chaudhuri R.R."/>
            <person name="La Ragione R."/>
            <person name="Hildebrand F."/>
            <person name="Pallen M.J."/>
        </authorList>
    </citation>
    <scope>NUCLEOTIDE SEQUENCE</scope>
    <source>
        <strain evidence="7">14324</strain>
    </source>
</reference>
<keyword evidence="5 6" id="KW-0472">Membrane</keyword>
<keyword evidence="2" id="KW-1003">Cell membrane</keyword>
<dbReference type="GO" id="GO:0022857">
    <property type="term" value="F:transmembrane transporter activity"/>
    <property type="evidence" value="ECO:0007669"/>
    <property type="project" value="InterPro"/>
</dbReference>
<reference evidence="7" key="2">
    <citation type="submission" date="2021-04" db="EMBL/GenBank/DDBJ databases">
        <authorList>
            <person name="Gilroy R."/>
        </authorList>
    </citation>
    <scope>NUCLEOTIDE SEQUENCE</scope>
    <source>
        <strain evidence="7">14324</strain>
    </source>
</reference>
<dbReference type="Proteomes" id="UP000824041">
    <property type="component" value="Unassembled WGS sequence"/>
</dbReference>
<feature type="transmembrane region" description="Helical" evidence="6">
    <location>
        <begin position="12"/>
        <end position="31"/>
    </location>
</feature>
<name>A0A9D2IT39_9FIRM</name>
<dbReference type="InterPro" id="IPR001851">
    <property type="entry name" value="ABC_transp_permease"/>
</dbReference>
<evidence type="ECO:0000256" key="6">
    <source>
        <dbReference type="SAM" id="Phobius"/>
    </source>
</evidence>
<keyword evidence="3 6" id="KW-0812">Transmembrane</keyword>
<dbReference type="PANTHER" id="PTHR47089:SF1">
    <property type="entry name" value="GUANOSINE ABC TRANSPORTER PERMEASE PROTEIN NUPP"/>
    <property type="match status" value="1"/>
</dbReference>
<feature type="transmembrane region" description="Helical" evidence="6">
    <location>
        <begin position="285"/>
        <end position="304"/>
    </location>
</feature>
<evidence type="ECO:0000256" key="1">
    <source>
        <dbReference type="ARBA" id="ARBA00004651"/>
    </source>
</evidence>
<evidence type="ECO:0000313" key="7">
    <source>
        <dbReference type="EMBL" id="HIZ21437.1"/>
    </source>
</evidence>
<feature type="transmembrane region" description="Helical" evidence="6">
    <location>
        <begin position="51"/>
        <end position="73"/>
    </location>
</feature>
<comment type="subcellular location">
    <subcellularLocation>
        <location evidence="1">Cell membrane</location>
        <topology evidence="1">Multi-pass membrane protein</topology>
    </subcellularLocation>
</comment>
<keyword evidence="4 6" id="KW-1133">Transmembrane helix</keyword>
<evidence type="ECO:0000256" key="5">
    <source>
        <dbReference type="ARBA" id="ARBA00023136"/>
    </source>
</evidence>
<proteinExistence type="predicted"/>